<organism evidence="1">
    <name type="scientific">Clastoptera arizonana</name>
    <name type="common">Arizona spittle bug</name>
    <dbReference type="NCBI Taxonomy" id="38151"/>
    <lineage>
        <taxon>Eukaryota</taxon>
        <taxon>Metazoa</taxon>
        <taxon>Ecdysozoa</taxon>
        <taxon>Arthropoda</taxon>
        <taxon>Hexapoda</taxon>
        <taxon>Insecta</taxon>
        <taxon>Pterygota</taxon>
        <taxon>Neoptera</taxon>
        <taxon>Paraneoptera</taxon>
        <taxon>Hemiptera</taxon>
        <taxon>Auchenorrhyncha</taxon>
        <taxon>Cercopoidea</taxon>
        <taxon>Clastopteridae</taxon>
        <taxon>Clastoptera</taxon>
    </lineage>
</organism>
<protein>
    <recommendedName>
        <fullName evidence="2">N-acetyltransferase domain-containing protein</fullName>
    </recommendedName>
</protein>
<dbReference type="PANTHER" id="PTHR20905">
    <property type="entry name" value="N-ACETYLTRANSFERASE-RELATED"/>
    <property type="match status" value="1"/>
</dbReference>
<gene>
    <name evidence="1" type="ORF">g.16340</name>
</gene>
<reference evidence="1" key="1">
    <citation type="submission" date="2015-12" db="EMBL/GenBank/DDBJ databases">
        <title>De novo transcriptome assembly of four potential Pierce s Disease insect vectors from Arizona vineyards.</title>
        <authorList>
            <person name="Tassone E.E."/>
        </authorList>
    </citation>
    <scope>NUCLEOTIDE SEQUENCE</scope>
</reference>
<dbReference type="AlphaFoldDB" id="A0A1B6C5H1"/>
<evidence type="ECO:0008006" key="2">
    <source>
        <dbReference type="Google" id="ProtNLM"/>
    </source>
</evidence>
<proteinExistence type="predicted"/>
<name>A0A1B6C5H1_9HEMI</name>
<evidence type="ECO:0000313" key="1">
    <source>
        <dbReference type="EMBL" id="JAS08654.1"/>
    </source>
</evidence>
<accession>A0A1B6C5H1</accession>
<dbReference type="GO" id="GO:0008080">
    <property type="term" value="F:N-acetyltransferase activity"/>
    <property type="evidence" value="ECO:0007669"/>
    <property type="project" value="TreeGrafter"/>
</dbReference>
<sequence>MVFYFLSRLKSVYFSSLFIFQVCLFPTMPKWRRPENVPLPKVWRRFQGKILEDGRYNQYRIQEVTEDMVEDVLEHMKRYFLISECISSSIGLVEDEVSLGELICFWRETLKQQLTVVALVEEEGEDGKEKTRIAGVNVLYISEPNDEKSPELSGKTALKVFSVLDSVDKESKTFQRHKDIKACLKGLGLSVSPAYQKDNVGYELLKVRDDLCQTLDIPVTGTIFTGPASQYLAAKAGFRTIVEHKYGDFLVNGEMIFPRIANMSVKFMEKVYYSD</sequence>
<dbReference type="EMBL" id="GEDC01028644">
    <property type="protein sequence ID" value="JAS08654.1"/>
    <property type="molecule type" value="Transcribed_RNA"/>
</dbReference>
<dbReference type="Gene3D" id="3.40.630.30">
    <property type="match status" value="1"/>
</dbReference>
<dbReference type="PANTHER" id="PTHR20905:SF32">
    <property type="entry name" value="ARYLALKYLAMINE N-ACETYLTRANSFERASE-LIKE 7, ISOFORM A"/>
    <property type="match status" value="1"/>
</dbReference>